<dbReference type="AlphaFoldDB" id="A0A3M0JE47"/>
<comment type="similarity">
    <text evidence="2">Belongs to the krueppel C2H2-type zinc-finger protein family.</text>
</comment>
<dbReference type="GO" id="GO:0008270">
    <property type="term" value="F:zinc ion binding"/>
    <property type="evidence" value="ECO:0007669"/>
    <property type="project" value="UniProtKB-KW"/>
</dbReference>
<keyword evidence="9" id="KW-0539">Nucleus</keyword>
<keyword evidence="6" id="KW-0862">Zinc</keyword>
<sequence>MQPCSCQQLHREQQPPASNPPASPGTSAPHAPAGSAGCAASTASSSAQNAPAQEESPVLDLGLAIEKMIREIRHSLPVKAPSAQHSREPGPYECSECQKWFQTSSTLLRHQQIHTEERPFRCPDCRKGFKHNSTLIGHQIIHTEERPCQCPDCGKSFM</sequence>
<dbReference type="Gene3D" id="3.30.160.60">
    <property type="entry name" value="Classic Zinc Finger"/>
    <property type="match status" value="3"/>
</dbReference>
<evidence type="ECO:0000313" key="14">
    <source>
        <dbReference type="Proteomes" id="UP000269221"/>
    </source>
</evidence>
<proteinExistence type="inferred from homology"/>
<gene>
    <name evidence="13" type="ORF">DUI87_30502</name>
</gene>
<evidence type="ECO:0000313" key="13">
    <source>
        <dbReference type="EMBL" id="RMB92996.1"/>
    </source>
</evidence>
<dbReference type="PANTHER" id="PTHR23226">
    <property type="entry name" value="ZINC FINGER AND SCAN DOMAIN-CONTAINING"/>
    <property type="match status" value="1"/>
</dbReference>
<keyword evidence="3" id="KW-0479">Metal-binding</keyword>
<evidence type="ECO:0000256" key="2">
    <source>
        <dbReference type="ARBA" id="ARBA00006991"/>
    </source>
</evidence>
<dbReference type="PROSITE" id="PS00028">
    <property type="entry name" value="ZINC_FINGER_C2H2_1"/>
    <property type="match status" value="2"/>
</dbReference>
<organism evidence="13 14">
    <name type="scientific">Hirundo rustica rustica</name>
    <dbReference type="NCBI Taxonomy" id="333673"/>
    <lineage>
        <taxon>Eukaryota</taxon>
        <taxon>Metazoa</taxon>
        <taxon>Chordata</taxon>
        <taxon>Craniata</taxon>
        <taxon>Vertebrata</taxon>
        <taxon>Euteleostomi</taxon>
        <taxon>Archelosauria</taxon>
        <taxon>Archosauria</taxon>
        <taxon>Dinosauria</taxon>
        <taxon>Saurischia</taxon>
        <taxon>Theropoda</taxon>
        <taxon>Coelurosauria</taxon>
        <taxon>Aves</taxon>
        <taxon>Neognathae</taxon>
        <taxon>Neoaves</taxon>
        <taxon>Telluraves</taxon>
        <taxon>Australaves</taxon>
        <taxon>Passeriformes</taxon>
        <taxon>Sylvioidea</taxon>
        <taxon>Hirundinidae</taxon>
        <taxon>Hirundo</taxon>
    </lineage>
</organism>
<dbReference type="PANTHER" id="PTHR23226:SF416">
    <property type="entry name" value="FI01424P"/>
    <property type="match status" value="1"/>
</dbReference>
<dbReference type="FunFam" id="3.30.160.60:FF:000003">
    <property type="entry name" value="Zinc finger protein 3 homolog"/>
    <property type="match status" value="1"/>
</dbReference>
<dbReference type="SMART" id="SM00355">
    <property type="entry name" value="ZnF_C2H2"/>
    <property type="match status" value="2"/>
</dbReference>
<feature type="domain" description="C2H2-type" evidence="12">
    <location>
        <begin position="92"/>
        <end position="119"/>
    </location>
</feature>
<feature type="compositionally biased region" description="Low complexity" evidence="11">
    <location>
        <begin position="24"/>
        <end position="52"/>
    </location>
</feature>
<keyword evidence="8" id="KW-0804">Transcription</keyword>
<evidence type="ECO:0000256" key="4">
    <source>
        <dbReference type="ARBA" id="ARBA00022737"/>
    </source>
</evidence>
<dbReference type="FunFam" id="3.30.160.60:FF:000135">
    <property type="entry name" value="Zinc finger protein 358"/>
    <property type="match status" value="1"/>
</dbReference>
<dbReference type="GO" id="GO:0000978">
    <property type="term" value="F:RNA polymerase II cis-regulatory region sequence-specific DNA binding"/>
    <property type="evidence" value="ECO:0007669"/>
    <property type="project" value="TreeGrafter"/>
</dbReference>
<dbReference type="GO" id="GO:0000981">
    <property type="term" value="F:DNA-binding transcription factor activity, RNA polymerase II-specific"/>
    <property type="evidence" value="ECO:0007669"/>
    <property type="project" value="TreeGrafter"/>
</dbReference>
<protein>
    <recommendedName>
        <fullName evidence="12">C2H2-type domain-containing protein</fullName>
    </recommendedName>
</protein>
<evidence type="ECO:0000256" key="9">
    <source>
        <dbReference type="ARBA" id="ARBA00023242"/>
    </source>
</evidence>
<keyword evidence="7" id="KW-0805">Transcription regulation</keyword>
<dbReference type="GO" id="GO:0005634">
    <property type="term" value="C:nucleus"/>
    <property type="evidence" value="ECO:0007669"/>
    <property type="project" value="UniProtKB-SubCell"/>
</dbReference>
<comment type="subcellular location">
    <subcellularLocation>
        <location evidence="1">Nucleus</location>
    </subcellularLocation>
</comment>
<feature type="domain" description="C2H2-type" evidence="12">
    <location>
        <begin position="120"/>
        <end position="147"/>
    </location>
</feature>
<evidence type="ECO:0000256" key="8">
    <source>
        <dbReference type="ARBA" id="ARBA00023163"/>
    </source>
</evidence>
<evidence type="ECO:0000259" key="12">
    <source>
        <dbReference type="PROSITE" id="PS50157"/>
    </source>
</evidence>
<dbReference type="InterPro" id="IPR036236">
    <property type="entry name" value="Znf_C2H2_sf"/>
</dbReference>
<evidence type="ECO:0000256" key="11">
    <source>
        <dbReference type="SAM" id="MobiDB-lite"/>
    </source>
</evidence>
<evidence type="ECO:0000256" key="7">
    <source>
        <dbReference type="ARBA" id="ARBA00023015"/>
    </source>
</evidence>
<evidence type="ECO:0000256" key="5">
    <source>
        <dbReference type="ARBA" id="ARBA00022771"/>
    </source>
</evidence>
<dbReference type="Pfam" id="PF00096">
    <property type="entry name" value="zf-C2H2"/>
    <property type="match status" value="2"/>
</dbReference>
<comment type="caution">
    <text evidence="13">The sequence shown here is derived from an EMBL/GenBank/DDBJ whole genome shotgun (WGS) entry which is preliminary data.</text>
</comment>
<dbReference type="Proteomes" id="UP000269221">
    <property type="component" value="Unassembled WGS sequence"/>
</dbReference>
<evidence type="ECO:0000256" key="3">
    <source>
        <dbReference type="ARBA" id="ARBA00022723"/>
    </source>
</evidence>
<accession>A0A3M0JE47</accession>
<evidence type="ECO:0000256" key="6">
    <source>
        <dbReference type="ARBA" id="ARBA00022833"/>
    </source>
</evidence>
<keyword evidence="4" id="KW-0677">Repeat</keyword>
<keyword evidence="5 10" id="KW-0863">Zinc-finger</keyword>
<keyword evidence="14" id="KW-1185">Reference proteome</keyword>
<evidence type="ECO:0000256" key="1">
    <source>
        <dbReference type="ARBA" id="ARBA00004123"/>
    </source>
</evidence>
<dbReference type="PROSITE" id="PS50157">
    <property type="entry name" value="ZINC_FINGER_C2H2_2"/>
    <property type="match status" value="2"/>
</dbReference>
<dbReference type="OrthoDB" id="9885925at2759"/>
<dbReference type="EMBL" id="QRBI01000214">
    <property type="protein sequence ID" value="RMB92996.1"/>
    <property type="molecule type" value="Genomic_DNA"/>
</dbReference>
<dbReference type="InterPro" id="IPR013087">
    <property type="entry name" value="Znf_C2H2_type"/>
</dbReference>
<evidence type="ECO:0000256" key="10">
    <source>
        <dbReference type="PROSITE-ProRule" id="PRU00042"/>
    </source>
</evidence>
<feature type="region of interest" description="Disordered" evidence="11">
    <location>
        <begin position="1"/>
        <end position="58"/>
    </location>
</feature>
<dbReference type="SUPFAM" id="SSF57667">
    <property type="entry name" value="beta-beta-alpha zinc fingers"/>
    <property type="match status" value="1"/>
</dbReference>
<reference evidence="13 14" key="1">
    <citation type="submission" date="2018-07" db="EMBL/GenBank/DDBJ databases">
        <title>A high quality draft genome assembly of the barn swallow (H. rustica rustica).</title>
        <authorList>
            <person name="Formenti G."/>
            <person name="Chiara M."/>
            <person name="Poveda L."/>
            <person name="Francoijs K.-J."/>
            <person name="Bonisoli-Alquati A."/>
            <person name="Canova L."/>
            <person name="Gianfranceschi L."/>
            <person name="Horner D.S."/>
            <person name="Saino N."/>
        </authorList>
    </citation>
    <scope>NUCLEOTIDE SEQUENCE [LARGE SCALE GENOMIC DNA]</scope>
    <source>
        <strain evidence="13">Chelidonia</strain>
        <tissue evidence="13">Blood</tissue>
    </source>
</reference>
<name>A0A3M0JE47_HIRRU</name>